<dbReference type="InterPro" id="IPR036291">
    <property type="entry name" value="NAD(P)-bd_dom_sf"/>
</dbReference>
<proteinExistence type="inferred from homology"/>
<dbReference type="PRINTS" id="PR00081">
    <property type="entry name" value="GDHRDH"/>
</dbReference>
<reference evidence="4 6" key="1">
    <citation type="submission" date="2019-01" db="EMBL/GenBank/DDBJ databases">
        <title>Draft genome sequences of three monokaryotic isolates of the white-rot basidiomycete fungus Dichomitus squalens.</title>
        <authorList>
            <consortium name="DOE Joint Genome Institute"/>
            <person name="Lopez S.C."/>
            <person name="Andreopoulos B."/>
            <person name="Pangilinan J."/>
            <person name="Lipzen A."/>
            <person name="Riley R."/>
            <person name="Ahrendt S."/>
            <person name="Ng V."/>
            <person name="Barry K."/>
            <person name="Daum C."/>
            <person name="Grigoriev I.V."/>
            <person name="Hilden K.S."/>
            <person name="Makela M.R."/>
            <person name="de Vries R.P."/>
        </authorList>
    </citation>
    <scope>NUCLEOTIDE SEQUENCE [LARGE SCALE GENOMIC DNA]</scope>
    <source>
        <strain evidence="5 6">CBS 464.89</strain>
        <strain evidence="4">OM18370.1</strain>
    </source>
</reference>
<keyword evidence="6" id="KW-1185">Reference proteome</keyword>
<dbReference type="AlphaFoldDB" id="A0A4Q9MF27"/>
<dbReference type="GO" id="GO:0016491">
    <property type="term" value="F:oxidoreductase activity"/>
    <property type="evidence" value="ECO:0007669"/>
    <property type="project" value="UniProtKB-KW"/>
</dbReference>
<dbReference type="OrthoDB" id="191139at2759"/>
<evidence type="ECO:0000256" key="2">
    <source>
        <dbReference type="ARBA" id="ARBA00022857"/>
    </source>
</evidence>
<evidence type="ECO:0000313" key="6">
    <source>
        <dbReference type="Proteomes" id="UP000292082"/>
    </source>
</evidence>
<evidence type="ECO:0000313" key="5">
    <source>
        <dbReference type="EMBL" id="TBU54819.1"/>
    </source>
</evidence>
<dbReference type="Pfam" id="PF00106">
    <property type="entry name" value="adh_short"/>
    <property type="match status" value="1"/>
</dbReference>
<dbReference type="EMBL" id="ML143467">
    <property type="protein sequence ID" value="TBU25108.1"/>
    <property type="molecule type" value="Genomic_DNA"/>
</dbReference>
<protein>
    <submittedName>
        <fullName evidence="4">NAD(P)-binding protein</fullName>
    </submittedName>
</protein>
<name>A0A4Q9MF27_9APHY</name>
<comment type="similarity">
    <text evidence="1">Belongs to the short-chain dehydrogenases/reductases (SDR) family.</text>
</comment>
<keyword evidence="3" id="KW-0560">Oxidoreductase</keyword>
<dbReference type="SUPFAM" id="SSF51735">
    <property type="entry name" value="NAD(P)-binding Rossmann-fold domains"/>
    <property type="match status" value="1"/>
</dbReference>
<gene>
    <name evidence="5" type="ORF">BD310DRAFT_951158</name>
    <name evidence="4" type="ORF">BD311DRAFT_525538</name>
</gene>
<evidence type="ECO:0000256" key="1">
    <source>
        <dbReference type="ARBA" id="ARBA00006484"/>
    </source>
</evidence>
<dbReference type="Gene3D" id="3.40.50.720">
    <property type="entry name" value="NAD(P)-binding Rossmann-like Domain"/>
    <property type="match status" value="1"/>
</dbReference>
<sequence>MGAALSNFKQTIWPTLQQSFPPKSKFTVEDIPDLTGRIVIVTGGNVGIGYETVKALLQHNAKVYLAARSKNKAEKAINSLKEATGKEAIFLQLDLSSLSSVKKAAEEFLSKEPELHILFNNAGVMVPPIEQVTADGYDLQWGTNVLGHYYFTVLLLPALLAGVKSSPDHHARVVTTASSGAYLDTLHWETFKDTPERKKLSKENLYFQSKFGNVVFARQLAKRYAEQGIISVSVNPGNIQSDLQRHLTGLQRKLVNAMLYPTPIGAITQLYAGTAPEALNHNGEFFIPWARVGRCRPEAYDDELGEKLWKWLEDEVKAHEA</sequence>
<evidence type="ECO:0000256" key="3">
    <source>
        <dbReference type="ARBA" id="ARBA00023002"/>
    </source>
</evidence>
<keyword evidence="2" id="KW-0521">NADP</keyword>
<dbReference type="PANTHER" id="PTHR24320:SF236">
    <property type="entry name" value="SHORT-CHAIN DEHYDROGENASE-RELATED"/>
    <property type="match status" value="1"/>
</dbReference>
<dbReference type="InterPro" id="IPR002347">
    <property type="entry name" value="SDR_fam"/>
</dbReference>
<dbReference type="PANTHER" id="PTHR24320">
    <property type="entry name" value="RETINOL DEHYDROGENASE"/>
    <property type="match status" value="1"/>
</dbReference>
<organism evidence="4">
    <name type="scientific">Dichomitus squalens</name>
    <dbReference type="NCBI Taxonomy" id="114155"/>
    <lineage>
        <taxon>Eukaryota</taxon>
        <taxon>Fungi</taxon>
        <taxon>Dikarya</taxon>
        <taxon>Basidiomycota</taxon>
        <taxon>Agaricomycotina</taxon>
        <taxon>Agaricomycetes</taxon>
        <taxon>Polyporales</taxon>
        <taxon>Polyporaceae</taxon>
        <taxon>Dichomitus</taxon>
    </lineage>
</organism>
<dbReference type="Proteomes" id="UP000292957">
    <property type="component" value="Unassembled WGS sequence"/>
</dbReference>
<accession>A0A4Q9MF27</accession>
<evidence type="ECO:0000313" key="4">
    <source>
        <dbReference type="EMBL" id="TBU25108.1"/>
    </source>
</evidence>
<dbReference type="Proteomes" id="UP000292082">
    <property type="component" value="Unassembled WGS sequence"/>
</dbReference>
<dbReference type="EMBL" id="ML145180">
    <property type="protein sequence ID" value="TBU54819.1"/>
    <property type="molecule type" value="Genomic_DNA"/>
</dbReference>